<dbReference type="Proteomes" id="UP000285906">
    <property type="component" value="Unassembled WGS sequence"/>
</dbReference>
<dbReference type="OrthoDB" id="9815944at2"/>
<comment type="caution">
    <text evidence="3">The sequence shown here is derived from an EMBL/GenBank/DDBJ whole genome shotgun (WGS) entry which is preliminary data.</text>
</comment>
<dbReference type="InterPro" id="IPR003959">
    <property type="entry name" value="ATPase_AAA_core"/>
</dbReference>
<dbReference type="InterPro" id="IPR051396">
    <property type="entry name" value="Bact_Antivir_Def_Nuclease"/>
</dbReference>
<dbReference type="GO" id="GO:0016887">
    <property type="term" value="F:ATP hydrolysis activity"/>
    <property type="evidence" value="ECO:0007669"/>
    <property type="project" value="InterPro"/>
</dbReference>
<reference evidence="2" key="4">
    <citation type="submission" date="2024-05" db="EMBL/GenBank/DDBJ databases">
        <authorList>
            <person name="Sun Q."/>
            <person name="Sedlacek I."/>
        </authorList>
    </citation>
    <scope>NUCLEOTIDE SEQUENCE</scope>
    <source>
        <strain evidence="2">CCM 8490</strain>
    </source>
</reference>
<organism evidence="3 4">
    <name type="scientific">Epilithonimonas arachidiradicis</name>
    <dbReference type="NCBI Taxonomy" id="1617282"/>
    <lineage>
        <taxon>Bacteria</taxon>
        <taxon>Pseudomonadati</taxon>
        <taxon>Bacteroidota</taxon>
        <taxon>Flavobacteriia</taxon>
        <taxon>Flavobacteriales</taxon>
        <taxon>Weeksellaceae</taxon>
        <taxon>Chryseobacterium group</taxon>
        <taxon>Epilithonimonas</taxon>
    </lineage>
</organism>
<dbReference type="Gene3D" id="3.40.50.300">
    <property type="entry name" value="P-loop containing nucleotide triphosphate hydrolases"/>
    <property type="match status" value="1"/>
</dbReference>
<reference evidence="3 4" key="2">
    <citation type="submission" date="2018-09" db="EMBL/GenBank/DDBJ databases">
        <title>Genomic Encyclopedia of Archaeal and Bacterial Type Strains, Phase II (KMG-II): from individual species to whole genera.</title>
        <authorList>
            <person name="Goeker M."/>
        </authorList>
    </citation>
    <scope>NUCLEOTIDE SEQUENCE [LARGE SCALE GENOMIC DNA]</scope>
    <source>
        <strain evidence="3 4">DSM 27620</strain>
    </source>
</reference>
<dbReference type="PANTHER" id="PTHR43581">
    <property type="entry name" value="ATP/GTP PHOSPHATASE"/>
    <property type="match status" value="1"/>
</dbReference>
<accession>A0A420DAE6</accession>
<keyword evidence="5" id="KW-1185">Reference proteome</keyword>
<dbReference type="PANTHER" id="PTHR43581:SF4">
    <property type="entry name" value="ATP_GTP PHOSPHATASE"/>
    <property type="match status" value="1"/>
</dbReference>
<evidence type="ECO:0000259" key="1">
    <source>
        <dbReference type="Pfam" id="PF13304"/>
    </source>
</evidence>
<proteinExistence type="predicted"/>
<protein>
    <submittedName>
        <fullName evidence="3">Putative AbiEii toxin of type IV toxin-antitoxin system</fullName>
    </submittedName>
</protein>
<dbReference type="SUPFAM" id="SSF52540">
    <property type="entry name" value="P-loop containing nucleoside triphosphate hydrolases"/>
    <property type="match status" value="1"/>
</dbReference>
<dbReference type="EMBL" id="RAQH01000003">
    <property type="protein sequence ID" value="RKE88153.1"/>
    <property type="molecule type" value="Genomic_DNA"/>
</dbReference>
<dbReference type="InterPro" id="IPR027417">
    <property type="entry name" value="P-loop_NTPase"/>
</dbReference>
<reference evidence="2" key="1">
    <citation type="journal article" date="2014" name="Int. J. Syst. Evol. Microbiol.">
        <title>Complete genome of a new Firmicutes species belonging to the dominant human colonic microbiota ('Ruminococcus bicirculans') reveals two chromosomes and a selective capacity to utilize plant glucans.</title>
        <authorList>
            <consortium name="NISC Comparative Sequencing Program"/>
            <person name="Wegmann U."/>
            <person name="Louis P."/>
            <person name="Goesmann A."/>
            <person name="Henrissat B."/>
            <person name="Duncan S.H."/>
            <person name="Flint H.J."/>
        </authorList>
    </citation>
    <scope>NUCLEOTIDE SEQUENCE</scope>
    <source>
        <strain evidence="2">CCM 8490</strain>
    </source>
</reference>
<dbReference type="Pfam" id="PF13304">
    <property type="entry name" value="AAA_21"/>
    <property type="match status" value="1"/>
</dbReference>
<reference evidence="5" key="3">
    <citation type="journal article" date="2019" name="Int. J. Syst. Evol. Microbiol.">
        <title>The Global Catalogue of Microorganisms (GCM) 10K type strain sequencing project: providing services to taxonomists for standard genome sequencing and annotation.</title>
        <authorList>
            <consortium name="The Broad Institute Genomics Platform"/>
            <consortium name="The Broad Institute Genome Sequencing Center for Infectious Disease"/>
            <person name="Wu L."/>
            <person name="Ma J."/>
        </authorList>
    </citation>
    <scope>NUCLEOTIDE SEQUENCE [LARGE SCALE GENOMIC DNA]</scope>
    <source>
        <strain evidence="5">CCM 8490</strain>
    </source>
</reference>
<evidence type="ECO:0000313" key="5">
    <source>
        <dbReference type="Proteomes" id="UP000658202"/>
    </source>
</evidence>
<dbReference type="CDD" id="cd00267">
    <property type="entry name" value="ABC_ATPase"/>
    <property type="match status" value="1"/>
</dbReference>
<feature type="domain" description="ATPase AAA-type core" evidence="1">
    <location>
        <begin position="117"/>
        <end position="283"/>
    </location>
</feature>
<dbReference type="AlphaFoldDB" id="A0A420DAE6"/>
<sequence>MFFFNNNENIELFEKSISDEDVSILVGVNGCGKSTYLNDIAKHHLNKGKPVICIANTIYDKFTLKSYKAKILKSSKGKNIAKQSITQVINLLDSYDSKSFFNLSNVFNYIDFKPIIEFNIHSLNSDYRELILMSNIFNDSEKEDLVISLNNSFELFYEGDTRFVLDFSNNNDYEKYKNRLFLRILKYENKLKKINVLKKIDVTLFKNDNFFLLSNASSGELTLIASLIYISANIQNESVIIIDEPENSLHPKWQIEYVKKLIDLFYFYQPKIIIATHSPLIINGAELNIKNVNIFKGKSFGEFIKQPEDLKNVEEIYDYYFDVTTPENRFISQFVIDKFNLLTELKISYSNFENIINGLINNSYDVQQKNALLGILDLAKNYS</sequence>
<dbReference type="RefSeq" id="WP_120212960.1">
    <property type="nucleotide sequence ID" value="NZ_BMCW01000001.1"/>
</dbReference>
<evidence type="ECO:0000313" key="4">
    <source>
        <dbReference type="Proteomes" id="UP000285906"/>
    </source>
</evidence>
<dbReference type="EMBL" id="BMCW01000001">
    <property type="protein sequence ID" value="GGG50956.1"/>
    <property type="molecule type" value="Genomic_DNA"/>
</dbReference>
<name>A0A420DAE6_9FLAO</name>
<evidence type="ECO:0000313" key="3">
    <source>
        <dbReference type="EMBL" id="RKE88153.1"/>
    </source>
</evidence>
<evidence type="ECO:0000313" key="2">
    <source>
        <dbReference type="EMBL" id="GGG50956.1"/>
    </source>
</evidence>
<dbReference type="GO" id="GO:0005524">
    <property type="term" value="F:ATP binding"/>
    <property type="evidence" value="ECO:0007669"/>
    <property type="project" value="InterPro"/>
</dbReference>
<dbReference type="Proteomes" id="UP000658202">
    <property type="component" value="Unassembled WGS sequence"/>
</dbReference>
<gene>
    <name evidence="3" type="ORF">BXY58_1293</name>
    <name evidence="2" type="ORF">GCM10007332_10770</name>
</gene>